<gene>
    <name evidence="1" type="ORF">BCV70DRAFT_17222</name>
</gene>
<reference evidence="1 2" key="1">
    <citation type="journal article" date="2018" name="Mol. Biol. Evol.">
        <title>Broad Genomic Sampling Reveals a Smut Pathogenic Ancestry of the Fungal Clade Ustilaginomycotina.</title>
        <authorList>
            <person name="Kijpornyongpan T."/>
            <person name="Mondo S.J."/>
            <person name="Barry K."/>
            <person name="Sandor L."/>
            <person name="Lee J."/>
            <person name="Lipzen A."/>
            <person name="Pangilinan J."/>
            <person name="LaButti K."/>
            <person name="Hainaut M."/>
            <person name="Henrissat B."/>
            <person name="Grigoriev I.V."/>
            <person name="Spatafora J.W."/>
            <person name="Aime M.C."/>
        </authorList>
    </citation>
    <scope>NUCLEOTIDE SEQUENCE [LARGE SCALE GENOMIC DNA]</scope>
    <source>
        <strain evidence="1 2">MCA 3645</strain>
    </source>
</reference>
<accession>A0A317XZU9</accession>
<proteinExistence type="predicted"/>
<evidence type="ECO:0000313" key="2">
    <source>
        <dbReference type="Proteomes" id="UP000246740"/>
    </source>
</evidence>
<dbReference type="InParanoid" id="A0A317XZU9"/>
<sequence length="158" mass="17450">MILYIVVCIAPVYGSYDDMCSCCVDWSSRGSCLAVPVQYCTVVYCSVTTVTDTVLFSMSCVLYSTLRYCTLLQGRLLATNKRDTERHTAARVEANEERASSSEERGCVCVCHSRTHQRTFPSTMLDCFGPTIACQIAVNFGLASSSSSFLESLLRPFI</sequence>
<name>A0A317XZU9_9BASI</name>
<dbReference type="Proteomes" id="UP000246740">
    <property type="component" value="Unassembled WGS sequence"/>
</dbReference>
<keyword evidence="2" id="KW-1185">Reference proteome</keyword>
<dbReference type="AlphaFoldDB" id="A0A317XZU9"/>
<protein>
    <submittedName>
        <fullName evidence="1">Uncharacterized protein</fullName>
    </submittedName>
</protein>
<dbReference type="EMBL" id="KZ819188">
    <property type="protein sequence ID" value="PWZ03428.1"/>
    <property type="molecule type" value="Genomic_DNA"/>
</dbReference>
<evidence type="ECO:0000313" key="1">
    <source>
        <dbReference type="EMBL" id="PWZ03428.1"/>
    </source>
</evidence>
<organism evidence="1 2">
    <name type="scientific">Testicularia cyperi</name>
    <dbReference type="NCBI Taxonomy" id="1882483"/>
    <lineage>
        <taxon>Eukaryota</taxon>
        <taxon>Fungi</taxon>
        <taxon>Dikarya</taxon>
        <taxon>Basidiomycota</taxon>
        <taxon>Ustilaginomycotina</taxon>
        <taxon>Ustilaginomycetes</taxon>
        <taxon>Ustilaginales</taxon>
        <taxon>Anthracoideaceae</taxon>
        <taxon>Testicularia</taxon>
    </lineage>
</organism>